<feature type="transmembrane region" description="Helical" evidence="10">
    <location>
        <begin position="404"/>
        <end position="424"/>
    </location>
</feature>
<dbReference type="AlphaFoldDB" id="N1QII1"/>
<dbReference type="NCBIfam" id="TIGR00794">
    <property type="entry name" value="kup"/>
    <property type="match status" value="1"/>
</dbReference>
<dbReference type="eggNOG" id="ENOG502QPSA">
    <property type="taxonomic scope" value="Eukaryota"/>
</dbReference>
<feature type="transmembrane region" description="Helical" evidence="10">
    <location>
        <begin position="204"/>
        <end position="223"/>
    </location>
</feature>
<dbReference type="RefSeq" id="XP_016759746.1">
    <property type="nucleotide sequence ID" value="XM_016908095.1"/>
</dbReference>
<evidence type="ECO:0000313" key="14">
    <source>
        <dbReference type="Proteomes" id="UP000016931"/>
    </source>
</evidence>
<evidence type="ECO:0000256" key="5">
    <source>
        <dbReference type="ARBA" id="ARBA00022958"/>
    </source>
</evidence>
<evidence type="ECO:0000256" key="4">
    <source>
        <dbReference type="ARBA" id="ARBA00022692"/>
    </source>
</evidence>
<evidence type="ECO:0000259" key="12">
    <source>
        <dbReference type="Pfam" id="PF22776"/>
    </source>
</evidence>
<feature type="domain" description="K+ potassium transporter integral membrane" evidence="11">
    <location>
        <begin position="45"/>
        <end position="522"/>
    </location>
</feature>
<feature type="transmembrane region" description="Helical" evidence="10">
    <location>
        <begin position="282"/>
        <end position="300"/>
    </location>
</feature>
<feature type="transmembrane region" description="Helical" evidence="10">
    <location>
        <begin position="490"/>
        <end position="507"/>
    </location>
</feature>
<dbReference type="InterPro" id="IPR053951">
    <property type="entry name" value="K_trans_N"/>
</dbReference>
<dbReference type="Pfam" id="PF02705">
    <property type="entry name" value="K_trans"/>
    <property type="match status" value="1"/>
</dbReference>
<feature type="transmembrane region" description="Helical" evidence="10">
    <location>
        <begin position="430"/>
        <end position="456"/>
    </location>
</feature>
<keyword evidence="3" id="KW-0633">Potassium transport</keyword>
<feature type="transmembrane region" description="Helical" evidence="10">
    <location>
        <begin position="42"/>
        <end position="66"/>
    </location>
</feature>
<dbReference type="Pfam" id="PF22776">
    <property type="entry name" value="K_trans_C"/>
    <property type="match status" value="1"/>
</dbReference>
<name>N1QII1_SPHMS</name>
<feature type="domain" description="K+ potassium transporter C-terminal" evidence="12">
    <location>
        <begin position="570"/>
        <end position="804"/>
    </location>
</feature>
<feature type="transmembrane region" description="Helical" evidence="10">
    <location>
        <begin position="463"/>
        <end position="484"/>
    </location>
</feature>
<evidence type="ECO:0000256" key="1">
    <source>
        <dbReference type="ARBA" id="ARBA00004141"/>
    </source>
</evidence>
<dbReference type="EMBL" id="KB456265">
    <property type="protein sequence ID" value="EMF11625.1"/>
    <property type="molecule type" value="Genomic_DNA"/>
</dbReference>
<dbReference type="OrthoDB" id="504708at2759"/>
<dbReference type="PANTHER" id="PTHR30540">
    <property type="entry name" value="OSMOTIC STRESS POTASSIUM TRANSPORTER"/>
    <property type="match status" value="1"/>
</dbReference>
<feature type="transmembrane region" description="Helical" evidence="10">
    <location>
        <begin position="235"/>
        <end position="255"/>
    </location>
</feature>
<dbReference type="InterPro" id="IPR003855">
    <property type="entry name" value="K+_transporter"/>
</dbReference>
<dbReference type="OMA" id="VTFITTC"/>
<keyword evidence="8 10" id="KW-0472">Membrane</keyword>
<evidence type="ECO:0000256" key="10">
    <source>
        <dbReference type="SAM" id="Phobius"/>
    </source>
</evidence>
<keyword evidence="2" id="KW-0813">Transport</keyword>
<evidence type="ECO:0000256" key="6">
    <source>
        <dbReference type="ARBA" id="ARBA00022989"/>
    </source>
</evidence>
<keyword evidence="4 10" id="KW-0812">Transmembrane</keyword>
<evidence type="ECO:0000259" key="11">
    <source>
        <dbReference type="Pfam" id="PF02705"/>
    </source>
</evidence>
<keyword evidence="6 10" id="KW-1133">Transmembrane helix</keyword>
<feature type="region of interest" description="Disordered" evidence="9">
    <location>
        <begin position="688"/>
        <end position="719"/>
    </location>
</feature>
<dbReference type="HOGENOM" id="CLU_008142_4_0_1"/>
<reference evidence="13 14" key="1">
    <citation type="journal article" date="2012" name="PLoS Pathog.">
        <title>Diverse lifestyles and strategies of plant pathogenesis encoded in the genomes of eighteen Dothideomycetes fungi.</title>
        <authorList>
            <person name="Ohm R.A."/>
            <person name="Feau N."/>
            <person name="Henrissat B."/>
            <person name="Schoch C.L."/>
            <person name="Horwitz B.A."/>
            <person name="Barry K.W."/>
            <person name="Condon B.J."/>
            <person name="Copeland A.C."/>
            <person name="Dhillon B."/>
            <person name="Glaser F."/>
            <person name="Hesse C.N."/>
            <person name="Kosti I."/>
            <person name="LaButti K."/>
            <person name="Lindquist E.A."/>
            <person name="Lucas S."/>
            <person name="Salamov A.A."/>
            <person name="Bradshaw R.E."/>
            <person name="Ciuffetti L."/>
            <person name="Hamelin R.C."/>
            <person name="Kema G.H.J."/>
            <person name="Lawrence C."/>
            <person name="Scott J.A."/>
            <person name="Spatafora J.W."/>
            <person name="Turgeon B.G."/>
            <person name="de Wit P.J.G.M."/>
            <person name="Zhong S."/>
            <person name="Goodwin S.B."/>
            <person name="Grigoriev I.V."/>
        </authorList>
    </citation>
    <scope>NUCLEOTIDE SEQUENCE [LARGE SCALE GENOMIC DNA]</scope>
    <source>
        <strain evidence="13 14">SO2202</strain>
    </source>
</reference>
<feature type="transmembrane region" description="Helical" evidence="10">
    <location>
        <begin position="353"/>
        <end position="383"/>
    </location>
</feature>
<feature type="transmembrane region" description="Helical" evidence="10">
    <location>
        <begin position="312"/>
        <end position="333"/>
    </location>
</feature>
<evidence type="ECO:0000256" key="2">
    <source>
        <dbReference type="ARBA" id="ARBA00022448"/>
    </source>
</evidence>
<keyword evidence="5" id="KW-0630">Potassium</keyword>
<organism evidence="13 14">
    <name type="scientific">Sphaerulina musiva (strain SO2202)</name>
    <name type="common">Poplar stem canker fungus</name>
    <name type="synonym">Septoria musiva</name>
    <dbReference type="NCBI Taxonomy" id="692275"/>
    <lineage>
        <taxon>Eukaryota</taxon>
        <taxon>Fungi</taxon>
        <taxon>Dikarya</taxon>
        <taxon>Ascomycota</taxon>
        <taxon>Pezizomycotina</taxon>
        <taxon>Dothideomycetes</taxon>
        <taxon>Dothideomycetidae</taxon>
        <taxon>Mycosphaerellales</taxon>
        <taxon>Mycosphaerellaceae</taxon>
        <taxon>Sphaerulina</taxon>
    </lineage>
</organism>
<dbReference type="Proteomes" id="UP000016931">
    <property type="component" value="Unassembled WGS sequence"/>
</dbReference>
<accession>N1QII1</accession>
<dbReference type="InterPro" id="IPR053952">
    <property type="entry name" value="K_trans_C"/>
</dbReference>
<feature type="transmembrane region" description="Helical" evidence="10">
    <location>
        <begin position="162"/>
        <end position="184"/>
    </location>
</feature>
<keyword evidence="7" id="KW-0406">Ion transport</keyword>
<feature type="transmembrane region" description="Helical" evidence="10">
    <location>
        <begin position="78"/>
        <end position="99"/>
    </location>
</feature>
<keyword evidence="14" id="KW-1185">Reference proteome</keyword>
<evidence type="ECO:0000256" key="7">
    <source>
        <dbReference type="ARBA" id="ARBA00023065"/>
    </source>
</evidence>
<evidence type="ECO:0000256" key="9">
    <source>
        <dbReference type="SAM" id="MobiDB-lite"/>
    </source>
</evidence>
<sequence>MEKEVKHLTVSTETSERELDDVDLKIRDGDIRQRQVFKGWTVFWLAYQATGVIYGDIGTSPLYVYSSTFSSEPSRQDLLGVLSIILWTLTLMVTIKYVFIVLRADDEGEGGTFAIYTLLSRYSEIMKRDPRIYQLVKMERYKTNDLHSHNERFRNWLEKSKFAHAMLMLLAVFGVSLVVADGVLTPAQSVLGAIQGIRVADESITTATIIGVSCTILVLLFAVQPLGVHRVSSAFAPIVILWLLFNAVFGIYNLIQHDHTVLKAFSPYFAGAWLMRNKTEGWKSLGGVLLCFTGVECLFADMGAFSRRAVQLSWLCLAYPCLMLAYIGQAAHLVDDPSGYSNPFFNTVPPGMFWPSLVLAILAAVVASQATITACFQLIAQIMNSSYFPQIQMHYTSDKYHGQVYIPIANWLLMIGCVVVTAVFNNTTSLGHAYGVCVILVTFITTNLVALVAVIVWRLHPALVFLVWLPFILFDGVYLTSSLLKVPDGAWFTLMLATSLAAFFLLWRYGKETQWVCEAKDNTTRLSSLIFPTGAAATTTTTTEPARFGYEGEGQRLTEKYGSHPLLSTPGLGIFLDKSGIFTPKVYEQWLCKFRSQMQVVVLMHLRALNKPHVAEEDRFEVEVVKGLTNVYRLVIRHGYNDHDVMNPGLAGEVVRVVKGEVIREGLIGGREVDINEEEEEVAVVAKDGEDDDDDDAHDTISPVVHPGHNSTTTTTRKRITRTSPRTTTTISTSHRLSALEAASSAQTLYLVGKQQMRISASYNIFKKIILGVFLWVRENSRSKMEKLNVPMERLVEVGFVGEI</sequence>
<dbReference type="STRING" id="692275.N1QII1"/>
<evidence type="ECO:0000313" key="13">
    <source>
        <dbReference type="EMBL" id="EMF11625.1"/>
    </source>
</evidence>
<dbReference type="PANTHER" id="PTHR30540:SF83">
    <property type="entry name" value="K+ POTASSIUM TRANSPORTER"/>
    <property type="match status" value="1"/>
</dbReference>
<protein>
    <submittedName>
        <fullName evidence="13">Potassium transporter</fullName>
    </submittedName>
</protein>
<dbReference type="GO" id="GO:0016020">
    <property type="term" value="C:membrane"/>
    <property type="evidence" value="ECO:0007669"/>
    <property type="project" value="UniProtKB-SubCell"/>
</dbReference>
<gene>
    <name evidence="13" type="ORF">SEPMUDRAFT_164050</name>
</gene>
<dbReference type="GeneID" id="27905232"/>
<comment type="subcellular location">
    <subcellularLocation>
        <location evidence="1">Membrane</location>
        <topology evidence="1">Multi-pass membrane protein</topology>
    </subcellularLocation>
</comment>
<dbReference type="GO" id="GO:0015079">
    <property type="term" value="F:potassium ion transmembrane transporter activity"/>
    <property type="evidence" value="ECO:0007669"/>
    <property type="project" value="InterPro"/>
</dbReference>
<evidence type="ECO:0000256" key="8">
    <source>
        <dbReference type="ARBA" id="ARBA00023136"/>
    </source>
</evidence>
<evidence type="ECO:0000256" key="3">
    <source>
        <dbReference type="ARBA" id="ARBA00022538"/>
    </source>
</evidence>
<proteinExistence type="predicted"/>